<evidence type="ECO:0000259" key="9">
    <source>
        <dbReference type="PROSITE" id="PS50928"/>
    </source>
</evidence>
<evidence type="ECO:0000256" key="7">
    <source>
        <dbReference type="ARBA" id="ARBA00023136"/>
    </source>
</evidence>
<feature type="domain" description="ABC transmembrane type-1" evidence="9">
    <location>
        <begin position="39"/>
        <end position="129"/>
    </location>
</feature>
<feature type="non-terminal residue" evidence="10">
    <location>
        <position position="1"/>
    </location>
</feature>
<comment type="similarity">
    <text evidence="2">Belongs to the binding-protein-dependent transport system permease family. CysTW subfamily.</text>
</comment>
<feature type="transmembrane region" description="Helical" evidence="8">
    <location>
        <begin position="107"/>
        <end position="127"/>
    </location>
</feature>
<keyword evidence="3" id="KW-0813">Transport</keyword>
<evidence type="ECO:0000256" key="4">
    <source>
        <dbReference type="ARBA" id="ARBA00022475"/>
    </source>
</evidence>
<dbReference type="EMBL" id="UINC01139905">
    <property type="protein sequence ID" value="SVD26734.1"/>
    <property type="molecule type" value="Genomic_DNA"/>
</dbReference>
<evidence type="ECO:0000256" key="3">
    <source>
        <dbReference type="ARBA" id="ARBA00022448"/>
    </source>
</evidence>
<keyword evidence="4" id="KW-1003">Cell membrane</keyword>
<keyword evidence="6 8" id="KW-1133">Transmembrane helix</keyword>
<organism evidence="10">
    <name type="scientific">marine metagenome</name>
    <dbReference type="NCBI Taxonomy" id="408172"/>
    <lineage>
        <taxon>unclassified sequences</taxon>
        <taxon>metagenomes</taxon>
        <taxon>ecological metagenomes</taxon>
    </lineage>
</organism>
<gene>
    <name evidence="10" type="ORF">METZ01_LOCUS379588</name>
</gene>
<name>A0A382TXD4_9ZZZZ</name>
<dbReference type="InterPro" id="IPR000515">
    <property type="entry name" value="MetI-like"/>
</dbReference>
<feature type="transmembrane region" description="Helical" evidence="8">
    <location>
        <begin position="77"/>
        <end position="101"/>
    </location>
</feature>
<sequence length="129" mass="14128">VVLVLFSFQDGQLPIPPFNGPSLKWYEKMFANERMVDSLINSVIVATLSSLVTTALGFLAAYGMAWRRPKFEGGIRFILMAPLTISYLIIGIGLLITLNILGIPKSLFAVSVGHVVINLPLCFAIIFSQ</sequence>
<dbReference type="InterPro" id="IPR035906">
    <property type="entry name" value="MetI-like_sf"/>
</dbReference>
<dbReference type="AlphaFoldDB" id="A0A382TXD4"/>
<evidence type="ECO:0000256" key="6">
    <source>
        <dbReference type="ARBA" id="ARBA00022989"/>
    </source>
</evidence>
<feature type="non-terminal residue" evidence="10">
    <location>
        <position position="129"/>
    </location>
</feature>
<evidence type="ECO:0000256" key="2">
    <source>
        <dbReference type="ARBA" id="ARBA00007069"/>
    </source>
</evidence>
<dbReference type="GO" id="GO:0005886">
    <property type="term" value="C:plasma membrane"/>
    <property type="evidence" value="ECO:0007669"/>
    <property type="project" value="UniProtKB-SubCell"/>
</dbReference>
<dbReference type="SUPFAM" id="SSF161098">
    <property type="entry name" value="MetI-like"/>
    <property type="match status" value="1"/>
</dbReference>
<keyword evidence="7 8" id="KW-0472">Membrane</keyword>
<evidence type="ECO:0000313" key="10">
    <source>
        <dbReference type="EMBL" id="SVD26734.1"/>
    </source>
</evidence>
<reference evidence="10" key="1">
    <citation type="submission" date="2018-05" db="EMBL/GenBank/DDBJ databases">
        <authorList>
            <person name="Lanie J.A."/>
            <person name="Ng W.-L."/>
            <person name="Kazmierczak K.M."/>
            <person name="Andrzejewski T.M."/>
            <person name="Davidsen T.M."/>
            <person name="Wayne K.J."/>
            <person name="Tettelin H."/>
            <person name="Glass J.I."/>
            <person name="Rusch D."/>
            <person name="Podicherti R."/>
            <person name="Tsui H.-C.T."/>
            <person name="Winkler M.E."/>
        </authorList>
    </citation>
    <scope>NUCLEOTIDE SEQUENCE</scope>
</reference>
<evidence type="ECO:0000256" key="8">
    <source>
        <dbReference type="SAM" id="Phobius"/>
    </source>
</evidence>
<comment type="subcellular location">
    <subcellularLocation>
        <location evidence="1">Cell membrane</location>
        <topology evidence="1">Multi-pass membrane protein</topology>
    </subcellularLocation>
</comment>
<accession>A0A382TXD4</accession>
<evidence type="ECO:0000256" key="5">
    <source>
        <dbReference type="ARBA" id="ARBA00022692"/>
    </source>
</evidence>
<feature type="transmembrane region" description="Helical" evidence="8">
    <location>
        <begin position="39"/>
        <end position="65"/>
    </location>
</feature>
<dbReference type="PANTHER" id="PTHR43848">
    <property type="entry name" value="PUTRESCINE TRANSPORT SYSTEM PERMEASE PROTEIN POTI"/>
    <property type="match status" value="1"/>
</dbReference>
<dbReference type="PANTHER" id="PTHR43848:SF2">
    <property type="entry name" value="PUTRESCINE TRANSPORT SYSTEM PERMEASE PROTEIN POTI"/>
    <property type="match status" value="1"/>
</dbReference>
<protein>
    <recommendedName>
        <fullName evidence="9">ABC transmembrane type-1 domain-containing protein</fullName>
    </recommendedName>
</protein>
<dbReference type="PROSITE" id="PS50928">
    <property type="entry name" value="ABC_TM1"/>
    <property type="match status" value="1"/>
</dbReference>
<proteinExistence type="inferred from homology"/>
<dbReference type="InterPro" id="IPR051789">
    <property type="entry name" value="Bact_Polyamine_Transport"/>
</dbReference>
<keyword evidence="5 8" id="KW-0812">Transmembrane</keyword>
<dbReference type="Gene3D" id="1.10.3720.10">
    <property type="entry name" value="MetI-like"/>
    <property type="match status" value="1"/>
</dbReference>
<dbReference type="GO" id="GO:0055085">
    <property type="term" value="P:transmembrane transport"/>
    <property type="evidence" value="ECO:0007669"/>
    <property type="project" value="InterPro"/>
</dbReference>
<evidence type="ECO:0000256" key="1">
    <source>
        <dbReference type="ARBA" id="ARBA00004651"/>
    </source>
</evidence>